<comment type="similarity">
    <text evidence="2">Belongs to the peptidase M24B family.</text>
</comment>
<feature type="domain" description="Aminopeptidase P N-terminal" evidence="6">
    <location>
        <begin position="1"/>
        <end position="107"/>
    </location>
</feature>
<evidence type="ECO:0000256" key="5">
    <source>
        <dbReference type="ARBA" id="ARBA00023211"/>
    </source>
</evidence>
<keyword evidence="5" id="KW-0464">Manganese</keyword>
<dbReference type="PRINTS" id="PR00599">
    <property type="entry name" value="MAPEPTIDASE"/>
</dbReference>
<organism evidence="7 8">
    <name type="scientific">Pinctada imbricata</name>
    <name type="common">Atlantic pearl-oyster</name>
    <name type="synonym">Pinctada martensii</name>
    <dbReference type="NCBI Taxonomy" id="66713"/>
    <lineage>
        <taxon>Eukaryota</taxon>
        <taxon>Metazoa</taxon>
        <taxon>Spiralia</taxon>
        <taxon>Lophotrochozoa</taxon>
        <taxon>Mollusca</taxon>
        <taxon>Bivalvia</taxon>
        <taxon>Autobranchia</taxon>
        <taxon>Pteriomorphia</taxon>
        <taxon>Pterioida</taxon>
        <taxon>Pterioidea</taxon>
        <taxon>Pteriidae</taxon>
        <taxon>Pinctada</taxon>
    </lineage>
</organism>
<evidence type="ECO:0000256" key="1">
    <source>
        <dbReference type="ARBA" id="ARBA00001936"/>
    </source>
</evidence>
<dbReference type="Pfam" id="PF00557">
    <property type="entry name" value="Peptidase_M24"/>
    <property type="match status" value="1"/>
</dbReference>
<dbReference type="FunFam" id="3.90.230.10:FF:000002">
    <property type="entry name" value="Xaa-Pro aminopeptidase 3"/>
    <property type="match status" value="1"/>
</dbReference>
<dbReference type="InterPro" id="IPR036005">
    <property type="entry name" value="Creatinase/aminopeptidase-like"/>
</dbReference>
<dbReference type="Proteomes" id="UP001186944">
    <property type="component" value="Unassembled WGS sequence"/>
</dbReference>
<dbReference type="GO" id="GO:0070006">
    <property type="term" value="F:metalloaminopeptidase activity"/>
    <property type="evidence" value="ECO:0007669"/>
    <property type="project" value="InterPro"/>
</dbReference>
<comment type="caution">
    <text evidence="7">The sequence shown here is derived from an EMBL/GenBank/DDBJ whole genome shotgun (WGS) entry which is preliminary data.</text>
</comment>
<dbReference type="GO" id="GO:0030145">
    <property type="term" value="F:manganese ion binding"/>
    <property type="evidence" value="ECO:0007669"/>
    <property type="project" value="InterPro"/>
</dbReference>
<evidence type="ECO:0000313" key="8">
    <source>
        <dbReference type="Proteomes" id="UP001186944"/>
    </source>
</evidence>
<accession>A0AA88YEL3</accession>
<dbReference type="InterPro" id="IPR029149">
    <property type="entry name" value="Creatin/AminoP/Spt16_N"/>
</dbReference>
<proteinExistence type="inferred from homology"/>
<evidence type="ECO:0000259" key="6">
    <source>
        <dbReference type="SMART" id="SM01011"/>
    </source>
</evidence>
<dbReference type="SUPFAM" id="SSF53092">
    <property type="entry name" value="Creatinase/prolidase N-terminal domain"/>
    <property type="match status" value="1"/>
</dbReference>
<dbReference type="Pfam" id="PF05195">
    <property type="entry name" value="AMP_N"/>
    <property type="match status" value="1"/>
</dbReference>
<dbReference type="Gene3D" id="3.40.350.10">
    <property type="entry name" value="Creatinase/prolidase N-terminal domain"/>
    <property type="match status" value="1"/>
</dbReference>
<sequence>MSDMIMYPFRQNTEFHYFSGFLESDSALLIMSKHTGDGLRAESVLFVPKRTPNNENWEVRKSGAEGAHEITGVEEAYNICELDLFLERYCTQKSDFVVWCDQDKIPTNKTLGPVVKDMMTQNNVKLAPMSINVLMHAIRAIKSPAEIGLMKKSVEIASEAMTEIIKSSYPGVKESYLYAKMEFECRIRDAQFLAYIPVVAGGNRANIIHYTSNNQIVNDGELVLMDAGCEYNGYTSDLTRTWPVSGKFSPAQRRLYDIVLRVQRECIKASTVHNSLQDLYNLMLSLLGCELQQIGFVDQHLDKDALKRAATKFCAHHVGHYLGMDVHDTPKASRQQKLQPGMIITIEPGLYISEDNLNVPEEYRGNGIRIEDNVLITDKEPVVLSSMLPKDPDEIEALMARS</sequence>
<dbReference type="SUPFAM" id="SSF55920">
    <property type="entry name" value="Creatinase/aminopeptidase"/>
    <property type="match status" value="1"/>
</dbReference>
<gene>
    <name evidence="7" type="ORF">FSP39_015913</name>
</gene>
<evidence type="ECO:0000313" key="7">
    <source>
        <dbReference type="EMBL" id="KAK3100186.1"/>
    </source>
</evidence>
<dbReference type="InterPro" id="IPR052433">
    <property type="entry name" value="X-Pro_dipept-like"/>
</dbReference>
<comment type="cofactor">
    <cofactor evidence="1">
        <name>Mn(2+)</name>
        <dbReference type="ChEBI" id="CHEBI:29035"/>
    </cofactor>
</comment>
<protein>
    <recommendedName>
        <fullName evidence="6">Aminopeptidase P N-terminal domain-containing protein</fullName>
    </recommendedName>
</protein>
<dbReference type="SMART" id="SM01011">
    <property type="entry name" value="AMP_N"/>
    <property type="match status" value="1"/>
</dbReference>
<dbReference type="GO" id="GO:0005739">
    <property type="term" value="C:mitochondrion"/>
    <property type="evidence" value="ECO:0007669"/>
    <property type="project" value="TreeGrafter"/>
</dbReference>
<dbReference type="CDD" id="cd01087">
    <property type="entry name" value="Prolidase"/>
    <property type="match status" value="1"/>
</dbReference>
<dbReference type="Gene3D" id="3.90.230.10">
    <property type="entry name" value="Creatinase/methionine aminopeptidase superfamily"/>
    <property type="match status" value="1"/>
</dbReference>
<dbReference type="AlphaFoldDB" id="A0AA88YEL3"/>
<keyword evidence="3" id="KW-0479">Metal-binding</keyword>
<dbReference type="EMBL" id="VSWD01000006">
    <property type="protein sequence ID" value="KAK3100186.1"/>
    <property type="molecule type" value="Genomic_DNA"/>
</dbReference>
<dbReference type="InterPro" id="IPR000994">
    <property type="entry name" value="Pept_M24"/>
</dbReference>
<keyword evidence="4" id="KW-0378">Hydrolase</keyword>
<evidence type="ECO:0000256" key="2">
    <source>
        <dbReference type="ARBA" id="ARBA00008766"/>
    </source>
</evidence>
<reference evidence="7" key="1">
    <citation type="submission" date="2019-08" db="EMBL/GenBank/DDBJ databases">
        <title>The improved chromosome-level genome for the pearl oyster Pinctada fucata martensii using PacBio sequencing and Hi-C.</title>
        <authorList>
            <person name="Zheng Z."/>
        </authorList>
    </citation>
    <scope>NUCLEOTIDE SEQUENCE</scope>
    <source>
        <strain evidence="7">ZZ-2019</strain>
        <tissue evidence="7">Adductor muscle</tissue>
    </source>
</reference>
<name>A0AA88YEL3_PINIB</name>
<dbReference type="PANTHER" id="PTHR43226">
    <property type="entry name" value="XAA-PRO AMINOPEPTIDASE 3"/>
    <property type="match status" value="1"/>
</dbReference>
<dbReference type="PANTHER" id="PTHR43226:SF4">
    <property type="entry name" value="XAA-PRO AMINOPEPTIDASE 3"/>
    <property type="match status" value="1"/>
</dbReference>
<keyword evidence="8" id="KW-1185">Reference proteome</keyword>
<dbReference type="InterPro" id="IPR001714">
    <property type="entry name" value="Pept_M24_MAP"/>
</dbReference>
<dbReference type="InterPro" id="IPR007865">
    <property type="entry name" value="Aminopep_P_N"/>
</dbReference>
<evidence type="ECO:0000256" key="4">
    <source>
        <dbReference type="ARBA" id="ARBA00022801"/>
    </source>
</evidence>
<evidence type="ECO:0000256" key="3">
    <source>
        <dbReference type="ARBA" id="ARBA00022723"/>
    </source>
</evidence>
<dbReference type="GO" id="GO:0006508">
    <property type="term" value="P:proteolysis"/>
    <property type="evidence" value="ECO:0007669"/>
    <property type="project" value="TreeGrafter"/>
</dbReference>